<dbReference type="NCBIfam" id="TIGR00436">
    <property type="entry name" value="era"/>
    <property type="match status" value="1"/>
</dbReference>
<dbReference type="Pfam" id="PF01926">
    <property type="entry name" value="MMR_HSR1"/>
    <property type="match status" value="1"/>
</dbReference>
<comment type="function">
    <text evidence="7">An essential GTPase that binds both GDP and GTP, with rapid nucleotide exchange. Plays a role in 16S rRNA processing and 30S ribosomal subunit biogenesis and possibly also in cell cycle regulation and energy metabolism.</text>
</comment>
<feature type="binding site" evidence="7">
    <location>
        <begin position="127"/>
        <end position="130"/>
    </location>
    <ligand>
        <name>GTP</name>
        <dbReference type="ChEBI" id="CHEBI:37565"/>
    </ligand>
</feature>
<sequence>MDTPPDNEKIRSGYVAIVGRPNVGKSTLLNHLIGEKISIVSRKAQTTRHRITGILTQDDAQFVFVDTPGFQTQHTNALNRAMNRGVTQALADVDVVLFVIEAGRFDAKDQKVLDLLPKDRPVILVVNKVDKLEDKGRLLPFLAQIAEKRNFAALLPVSAAKGRQLDELLTETRKHLPNPGLMFSEDEITDRSERFLAAEYIREKLFRLLGDELPYAATVEIEKFEVEGRLRRIYAAIVVDRPGHKAIVIGKGGATLKRISTEARQDMERLFDGKVYLEVWVKVKSGWADDDRLLRSLGYE</sequence>
<dbReference type="InterPro" id="IPR004044">
    <property type="entry name" value="KH_dom_type_2"/>
</dbReference>
<dbReference type="CDD" id="cd22534">
    <property type="entry name" value="KH-II_Era"/>
    <property type="match status" value="1"/>
</dbReference>
<comment type="subcellular location">
    <subcellularLocation>
        <location evidence="7">Cytoplasm</location>
    </subcellularLocation>
    <subcellularLocation>
        <location evidence="7">Cell membrane</location>
        <topology evidence="7">Peripheral membrane protein</topology>
    </subcellularLocation>
</comment>
<dbReference type="GO" id="GO:0003924">
    <property type="term" value="F:GTPase activity"/>
    <property type="evidence" value="ECO:0007669"/>
    <property type="project" value="UniProtKB-UniRule"/>
</dbReference>
<evidence type="ECO:0000259" key="10">
    <source>
        <dbReference type="PROSITE" id="PS50823"/>
    </source>
</evidence>
<keyword evidence="7" id="KW-0963">Cytoplasm</keyword>
<evidence type="ECO:0000256" key="3">
    <source>
        <dbReference type="ARBA" id="ARBA00022517"/>
    </source>
</evidence>
<dbReference type="NCBIfam" id="NF000908">
    <property type="entry name" value="PRK00089.1"/>
    <property type="match status" value="1"/>
</dbReference>
<comment type="subunit">
    <text evidence="7">Monomer.</text>
</comment>
<evidence type="ECO:0000256" key="1">
    <source>
        <dbReference type="ARBA" id="ARBA00007921"/>
    </source>
</evidence>
<proteinExistence type="inferred from homology"/>
<dbReference type="GO" id="GO:0070181">
    <property type="term" value="F:small ribosomal subunit rRNA binding"/>
    <property type="evidence" value="ECO:0007669"/>
    <property type="project" value="UniProtKB-UniRule"/>
</dbReference>
<feature type="region of interest" description="G3" evidence="8">
    <location>
        <begin position="66"/>
        <end position="69"/>
    </location>
</feature>
<dbReference type="Proteomes" id="UP000683428">
    <property type="component" value="Chromosome"/>
</dbReference>
<evidence type="ECO:0000313" key="12">
    <source>
        <dbReference type="EMBL" id="QWT48976.1"/>
    </source>
</evidence>
<keyword evidence="6 7" id="KW-0342">GTP-binding</keyword>
<dbReference type="GO" id="GO:0005525">
    <property type="term" value="F:GTP binding"/>
    <property type="evidence" value="ECO:0007669"/>
    <property type="project" value="UniProtKB-UniRule"/>
</dbReference>
<feature type="domain" description="KH type-2" evidence="10">
    <location>
        <begin position="201"/>
        <end position="285"/>
    </location>
</feature>
<dbReference type="CDD" id="cd04163">
    <property type="entry name" value="Era"/>
    <property type="match status" value="1"/>
</dbReference>
<comment type="similarity">
    <text evidence="1 7 8 9">Belongs to the TRAFAC class TrmE-Era-EngA-EngB-Septin-like GTPase superfamily. Era GTPase family.</text>
</comment>
<dbReference type="RefSeq" id="WP_216128213.1">
    <property type="nucleotide sequence ID" value="NZ_CP064782.1"/>
</dbReference>
<feature type="domain" description="Era-type G" evidence="11">
    <location>
        <begin position="11"/>
        <end position="178"/>
    </location>
</feature>
<dbReference type="GO" id="GO:0000028">
    <property type="term" value="P:ribosomal small subunit assembly"/>
    <property type="evidence" value="ECO:0007669"/>
    <property type="project" value="TreeGrafter"/>
</dbReference>
<keyword evidence="5 7" id="KW-0694">RNA-binding</keyword>
<dbReference type="GO" id="GO:0043024">
    <property type="term" value="F:ribosomal small subunit binding"/>
    <property type="evidence" value="ECO:0007669"/>
    <property type="project" value="TreeGrafter"/>
</dbReference>
<keyword evidence="4 7" id="KW-0547">Nucleotide-binding</keyword>
<dbReference type="FunFam" id="3.30.300.20:FF:000003">
    <property type="entry name" value="GTPase Era"/>
    <property type="match status" value="1"/>
</dbReference>
<keyword evidence="7" id="KW-1003">Cell membrane</keyword>
<dbReference type="InterPro" id="IPR030388">
    <property type="entry name" value="G_ERA_dom"/>
</dbReference>
<evidence type="ECO:0000256" key="2">
    <source>
        <dbReference type="ARBA" id="ARBA00020484"/>
    </source>
</evidence>
<evidence type="ECO:0000313" key="13">
    <source>
        <dbReference type="Proteomes" id="UP000683428"/>
    </source>
</evidence>
<keyword evidence="7" id="KW-0472">Membrane</keyword>
<keyword evidence="3 7" id="KW-0690">Ribosome biogenesis</keyword>
<evidence type="ECO:0000256" key="7">
    <source>
        <dbReference type="HAMAP-Rule" id="MF_00367"/>
    </source>
</evidence>
<feature type="region of interest" description="G4" evidence="8">
    <location>
        <begin position="127"/>
        <end position="130"/>
    </location>
</feature>
<dbReference type="AlphaFoldDB" id="A0A975XUN1"/>
<evidence type="ECO:0000256" key="9">
    <source>
        <dbReference type="RuleBase" id="RU003761"/>
    </source>
</evidence>
<feature type="binding site" evidence="7">
    <location>
        <begin position="19"/>
        <end position="26"/>
    </location>
    <ligand>
        <name>GTP</name>
        <dbReference type="ChEBI" id="CHEBI:37565"/>
    </ligand>
</feature>
<name>A0A975XUN1_9RHOO</name>
<evidence type="ECO:0000256" key="4">
    <source>
        <dbReference type="ARBA" id="ARBA00022741"/>
    </source>
</evidence>
<keyword evidence="13" id="KW-1185">Reference proteome</keyword>
<feature type="region of interest" description="G5" evidence="8">
    <location>
        <begin position="157"/>
        <end position="159"/>
    </location>
</feature>
<gene>
    <name evidence="7 12" type="primary">era</name>
    <name evidence="12" type="ORF">Azoinq_14340</name>
</gene>
<dbReference type="PROSITE" id="PS50823">
    <property type="entry name" value="KH_TYPE_2"/>
    <property type="match status" value="1"/>
</dbReference>
<accession>A0A975XUN1</accession>
<feature type="region of interest" description="G1" evidence="8">
    <location>
        <begin position="19"/>
        <end position="26"/>
    </location>
</feature>
<feature type="region of interest" description="G2" evidence="8">
    <location>
        <begin position="45"/>
        <end position="49"/>
    </location>
</feature>
<dbReference type="GO" id="GO:0005886">
    <property type="term" value="C:plasma membrane"/>
    <property type="evidence" value="ECO:0007669"/>
    <property type="project" value="UniProtKB-SubCell"/>
</dbReference>
<dbReference type="PROSITE" id="PS51713">
    <property type="entry name" value="G_ERA"/>
    <property type="match status" value="1"/>
</dbReference>
<dbReference type="InterPro" id="IPR006073">
    <property type="entry name" value="GTP-bd"/>
</dbReference>
<evidence type="ECO:0000256" key="5">
    <source>
        <dbReference type="ARBA" id="ARBA00022884"/>
    </source>
</evidence>
<evidence type="ECO:0000256" key="6">
    <source>
        <dbReference type="ARBA" id="ARBA00023134"/>
    </source>
</evidence>
<protein>
    <recommendedName>
        <fullName evidence="2 7">GTPase Era</fullName>
    </recommendedName>
</protein>
<keyword evidence="7" id="KW-0699">rRNA-binding</keyword>
<dbReference type="HAMAP" id="MF_00367">
    <property type="entry name" value="GTPase_Era"/>
    <property type="match status" value="1"/>
</dbReference>
<dbReference type="KEGG" id="aiq:Azoinq_14340"/>
<dbReference type="InterPro" id="IPR005662">
    <property type="entry name" value="GTPase_Era-like"/>
</dbReference>
<evidence type="ECO:0000256" key="8">
    <source>
        <dbReference type="PROSITE-ProRule" id="PRU01050"/>
    </source>
</evidence>
<dbReference type="NCBIfam" id="TIGR00231">
    <property type="entry name" value="small_GTP"/>
    <property type="match status" value="1"/>
</dbReference>
<dbReference type="GO" id="GO:0005829">
    <property type="term" value="C:cytosol"/>
    <property type="evidence" value="ECO:0007669"/>
    <property type="project" value="TreeGrafter"/>
</dbReference>
<evidence type="ECO:0000259" key="11">
    <source>
        <dbReference type="PROSITE" id="PS51713"/>
    </source>
</evidence>
<organism evidence="12 13">
    <name type="scientific">Azospira inquinata</name>
    <dbReference type="NCBI Taxonomy" id="2785627"/>
    <lineage>
        <taxon>Bacteria</taxon>
        <taxon>Pseudomonadati</taxon>
        <taxon>Pseudomonadota</taxon>
        <taxon>Betaproteobacteria</taxon>
        <taxon>Rhodocyclales</taxon>
        <taxon>Rhodocyclaceae</taxon>
        <taxon>Azospira</taxon>
    </lineage>
</organism>
<dbReference type="PANTHER" id="PTHR42698">
    <property type="entry name" value="GTPASE ERA"/>
    <property type="match status" value="1"/>
</dbReference>
<feature type="binding site" evidence="7">
    <location>
        <begin position="66"/>
        <end position="70"/>
    </location>
    <ligand>
        <name>GTP</name>
        <dbReference type="ChEBI" id="CHEBI:37565"/>
    </ligand>
</feature>
<dbReference type="PANTHER" id="PTHR42698:SF1">
    <property type="entry name" value="GTPASE ERA, MITOCHONDRIAL"/>
    <property type="match status" value="1"/>
</dbReference>
<dbReference type="InterPro" id="IPR005225">
    <property type="entry name" value="Small_GTP-bd"/>
</dbReference>
<reference evidence="12" key="1">
    <citation type="submission" date="2020-11" db="EMBL/GenBank/DDBJ databases">
        <title>Azospira inquinata sp. nov.</title>
        <authorList>
            <person name="Moe W.M."/>
            <person name="Mikes M.C."/>
        </authorList>
    </citation>
    <scope>NUCLEOTIDE SEQUENCE</scope>
    <source>
        <strain evidence="12">Azo-3</strain>
    </source>
</reference>
<dbReference type="EMBL" id="CP064782">
    <property type="protein sequence ID" value="QWT48976.1"/>
    <property type="molecule type" value="Genomic_DNA"/>
</dbReference>
<dbReference type="Pfam" id="PF07650">
    <property type="entry name" value="KH_2"/>
    <property type="match status" value="1"/>
</dbReference>